<sequence>MYARLHNPLYSRTSDVCSLVVEESSRVCLINSDLIAKVTASRHAGHKDTKGVTNFQPNDILTYRLFNIAGDVIDGKGVLHRDWGRNRKEFAMAFVMDPLQHSPGVISEKPWKNEIRMTGPGIEPASSRMEVHLDSTVICTNMPMSTVHWLSAVTVKGDDRAIVLQEVSNTAWINDLTRLCESKLPSLATGPPGLGVSQPYRTALALDNIPMVRGDVPVKLLTPNVGEPGSISGAVASGYSHVGIVTLVGGFPRPCIPTLLHTHLAPPSLVLKTSMLRAAPNLFTPLSRFGRLLTVRFQESMRMKRGEYGGAPELKGCWGGGGRSPNKNPADQRHRPAQFPLAEIRELPGRELSPVHLGGRRTCLFIFNGASVDDRLACSPPEKAKRVQSTFGATPRCSQVGIVLDDATSWRFFSGISRFPRPCIPAPLLTHVASPALRSRPRC</sequence>
<evidence type="ECO:0000313" key="1">
    <source>
        <dbReference type="EMBL" id="KAJ8886090.1"/>
    </source>
</evidence>
<proteinExistence type="predicted"/>
<name>A0ABQ9HPI1_9NEOP</name>
<comment type="caution">
    <text evidence="1">The sequence shown here is derived from an EMBL/GenBank/DDBJ whole genome shotgun (WGS) entry which is preliminary data.</text>
</comment>
<keyword evidence="2" id="KW-1185">Reference proteome</keyword>
<protein>
    <submittedName>
        <fullName evidence="1">Uncharacterized protein</fullName>
    </submittedName>
</protein>
<evidence type="ECO:0000313" key="2">
    <source>
        <dbReference type="Proteomes" id="UP001159363"/>
    </source>
</evidence>
<dbReference type="EMBL" id="JARBHB010000004">
    <property type="protein sequence ID" value="KAJ8886090.1"/>
    <property type="molecule type" value="Genomic_DNA"/>
</dbReference>
<dbReference type="Proteomes" id="UP001159363">
    <property type="component" value="Chromosome X"/>
</dbReference>
<reference evidence="1 2" key="1">
    <citation type="submission" date="2023-02" db="EMBL/GenBank/DDBJ databases">
        <title>LHISI_Scaffold_Assembly.</title>
        <authorList>
            <person name="Stuart O.P."/>
            <person name="Cleave R."/>
            <person name="Magrath M.J.L."/>
            <person name="Mikheyev A.S."/>
        </authorList>
    </citation>
    <scope>NUCLEOTIDE SEQUENCE [LARGE SCALE GENOMIC DNA]</scope>
    <source>
        <strain evidence="1">Daus_M_001</strain>
        <tissue evidence="1">Leg muscle</tissue>
    </source>
</reference>
<gene>
    <name evidence="1" type="ORF">PR048_012299</name>
</gene>
<accession>A0ABQ9HPI1</accession>
<organism evidence="1 2">
    <name type="scientific">Dryococelus australis</name>
    <dbReference type="NCBI Taxonomy" id="614101"/>
    <lineage>
        <taxon>Eukaryota</taxon>
        <taxon>Metazoa</taxon>
        <taxon>Ecdysozoa</taxon>
        <taxon>Arthropoda</taxon>
        <taxon>Hexapoda</taxon>
        <taxon>Insecta</taxon>
        <taxon>Pterygota</taxon>
        <taxon>Neoptera</taxon>
        <taxon>Polyneoptera</taxon>
        <taxon>Phasmatodea</taxon>
        <taxon>Verophasmatodea</taxon>
        <taxon>Anareolatae</taxon>
        <taxon>Phasmatidae</taxon>
        <taxon>Eurycanthinae</taxon>
        <taxon>Dryococelus</taxon>
    </lineage>
</organism>